<evidence type="ECO:0000256" key="1">
    <source>
        <dbReference type="ARBA" id="ARBA00004413"/>
    </source>
</evidence>
<dbReference type="Proteomes" id="UP000190911">
    <property type="component" value="Chromosome I"/>
</dbReference>
<name>A0A1M7HFH6_9GAMM</name>
<dbReference type="PANTHER" id="PTHR38786">
    <property type="entry name" value="FLAGELLAR FLIJ PROTEIN"/>
    <property type="match status" value="1"/>
</dbReference>
<keyword evidence="12" id="KW-0282">Flagellum</keyword>
<keyword evidence="9" id="KW-0472">Membrane</keyword>
<dbReference type="GO" id="GO:0009288">
    <property type="term" value="C:bacterial-type flagellum"/>
    <property type="evidence" value="ECO:0007669"/>
    <property type="project" value="InterPro"/>
</dbReference>
<evidence type="ECO:0000256" key="5">
    <source>
        <dbReference type="ARBA" id="ARBA00022475"/>
    </source>
</evidence>
<protein>
    <recommendedName>
        <fullName evidence="3">Flagellar FliJ protein</fullName>
    </recommendedName>
</protein>
<evidence type="ECO:0000313" key="13">
    <source>
        <dbReference type="Proteomes" id="UP000190911"/>
    </source>
</evidence>
<dbReference type="AlphaFoldDB" id="A0A1M7HFH6"/>
<dbReference type="GO" id="GO:0003774">
    <property type="term" value="F:cytoskeletal motor activity"/>
    <property type="evidence" value="ECO:0007669"/>
    <property type="project" value="InterPro"/>
</dbReference>
<comment type="subcellular location">
    <subcellularLocation>
        <location evidence="1">Cell membrane</location>
        <topology evidence="1">Peripheral membrane protein</topology>
        <orientation evidence="1">Cytoplasmic side</orientation>
    </subcellularLocation>
</comment>
<keyword evidence="12" id="KW-0969">Cilium</keyword>
<keyword evidence="7" id="KW-1005">Bacterial flagellum biogenesis</keyword>
<keyword evidence="12" id="KW-0966">Cell projection</keyword>
<dbReference type="PRINTS" id="PR01004">
    <property type="entry name" value="FLGFLIJ"/>
</dbReference>
<dbReference type="InterPro" id="IPR052570">
    <property type="entry name" value="FliJ"/>
</dbReference>
<dbReference type="OrthoDB" id="6465096at2"/>
<evidence type="ECO:0000256" key="6">
    <source>
        <dbReference type="ARBA" id="ARBA00022500"/>
    </source>
</evidence>
<feature type="region of interest" description="Disordered" evidence="11">
    <location>
        <begin position="90"/>
        <end position="150"/>
    </location>
</feature>
<dbReference type="STRING" id="29571.SAMN05878437_2107"/>
<dbReference type="EMBL" id="LT670847">
    <property type="protein sequence ID" value="SHM27291.1"/>
    <property type="molecule type" value="Genomic_DNA"/>
</dbReference>
<dbReference type="NCBIfam" id="TIGR02473">
    <property type="entry name" value="flagell_FliJ"/>
    <property type="match status" value="1"/>
</dbReference>
<dbReference type="GO" id="GO:0005886">
    <property type="term" value="C:plasma membrane"/>
    <property type="evidence" value="ECO:0007669"/>
    <property type="project" value="UniProtKB-SubCell"/>
</dbReference>
<accession>A0A1M7HFH6</accession>
<dbReference type="Gene3D" id="1.10.287.1700">
    <property type="match status" value="1"/>
</dbReference>
<dbReference type="GO" id="GO:0044781">
    <property type="term" value="P:bacterial-type flagellum organization"/>
    <property type="evidence" value="ECO:0007669"/>
    <property type="project" value="UniProtKB-KW"/>
</dbReference>
<evidence type="ECO:0000256" key="11">
    <source>
        <dbReference type="SAM" id="MobiDB-lite"/>
    </source>
</evidence>
<dbReference type="PANTHER" id="PTHR38786:SF1">
    <property type="entry name" value="FLAGELLAR FLIJ PROTEIN"/>
    <property type="match status" value="1"/>
</dbReference>
<organism evidence="12 13">
    <name type="scientific">Vreelandella subglaciescola</name>
    <dbReference type="NCBI Taxonomy" id="29571"/>
    <lineage>
        <taxon>Bacteria</taxon>
        <taxon>Pseudomonadati</taxon>
        <taxon>Pseudomonadota</taxon>
        <taxon>Gammaproteobacteria</taxon>
        <taxon>Oceanospirillales</taxon>
        <taxon>Halomonadaceae</taxon>
        <taxon>Vreelandella</taxon>
    </lineage>
</organism>
<proteinExistence type="inferred from homology"/>
<dbReference type="FunCoup" id="A0A1M7HFH6">
    <property type="interactions" value="58"/>
</dbReference>
<dbReference type="GO" id="GO:0006935">
    <property type="term" value="P:chemotaxis"/>
    <property type="evidence" value="ECO:0007669"/>
    <property type="project" value="UniProtKB-KW"/>
</dbReference>
<dbReference type="GO" id="GO:0015031">
    <property type="term" value="P:protein transport"/>
    <property type="evidence" value="ECO:0007669"/>
    <property type="project" value="UniProtKB-KW"/>
</dbReference>
<dbReference type="InterPro" id="IPR012823">
    <property type="entry name" value="Flagell_FliJ"/>
</dbReference>
<sequence length="150" mass="17554">MSSSQLEMLTDLAQQARDQAGQTLAQERQSEQQTNAQLEALTRYRAEYSERFQAAMRQGIDPASMYNYQQFLASLDTALARARQALGEQHQRVEQSQEHWRQQQRKLSSYDTLTARRLREAQQRRSRQEQKSNDDFVNSRTARRSSETSH</sequence>
<evidence type="ECO:0000256" key="4">
    <source>
        <dbReference type="ARBA" id="ARBA00022448"/>
    </source>
</evidence>
<keyword evidence="13" id="KW-1185">Reference proteome</keyword>
<dbReference type="RefSeq" id="WP_079553457.1">
    <property type="nucleotide sequence ID" value="NZ_LT670847.1"/>
</dbReference>
<keyword evidence="8" id="KW-0653">Protein transport</keyword>
<evidence type="ECO:0000256" key="8">
    <source>
        <dbReference type="ARBA" id="ARBA00022927"/>
    </source>
</evidence>
<keyword evidence="6" id="KW-0145">Chemotaxis</keyword>
<evidence type="ECO:0000313" key="12">
    <source>
        <dbReference type="EMBL" id="SHM27291.1"/>
    </source>
</evidence>
<dbReference type="InterPro" id="IPR053716">
    <property type="entry name" value="Flag_assembly_chemotaxis_eff"/>
</dbReference>
<gene>
    <name evidence="12" type="ORF">SAMN05878437_2107</name>
</gene>
<dbReference type="Pfam" id="PF02050">
    <property type="entry name" value="FliJ"/>
    <property type="match status" value="1"/>
</dbReference>
<evidence type="ECO:0000256" key="2">
    <source>
        <dbReference type="ARBA" id="ARBA00010004"/>
    </source>
</evidence>
<dbReference type="GO" id="GO:0071973">
    <property type="term" value="P:bacterial-type flagellum-dependent cell motility"/>
    <property type="evidence" value="ECO:0007669"/>
    <property type="project" value="InterPro"/>
</dbReference>
<dbReference type="InParanoid" id="A0A1M7HFH6"/>
<evidence type="ECO:0000256" key="7">
    <source>
        <dbReference type="ARBA" id="ARBA00022795"/>
    </source>
</evidence>
<feature type="compositionally biased region" description="Basic and acidic residues" evidence="11">
    <location>
        <begin position="90"/>
        <end position="101"/>
    </location>
</feature>
<evidence type="ECO:0000256" key="3">
    <source>
        <dbReference type="ARBA" id="ARBA00020392"/>
    </source>
</evidence>
<comment type="similarity">
    <text evidence="2">Belongs to the FliJ family.</text>
</comment>
<evidence type="ECO:0000256" key="9">
    <source>
        <dbReference type="ARBA" id="ARBA00023136"/>
    </source>
</evidence>
<feature type="region of interest" description="Disordered" evidence="11">
    <location>
        <begin position="1"/>
        <end position="34"/>
    </location>
</feature>
<feature type="compositionally biased region" description="Basic and acidic residues" evidence="11">
    <location>
        <begin position="117"/>
        <end position="134"/>
    </location>
</feature>
<keyword evidence="10" id="KW-1006">Bacterial flagellum protein export</keyword>
<dbReference type="InterPro" id="IPR018006">
    <property type="entry name" value="Flag_FliJ_proteobac"/>
</dbReference>
<evidence type="ECO:0000256" key="10">
    <source>
        <dbReference type="ARBA" id="ARBA00023225"/>
    </source>
</evidence>
<reference evidence="12 13" key="1">
    <citation type="submission" date="2016-11" db="EMBL/GenBank/DDBJ databases">
        <authorList>
            <person name="Jaros S."/>
            <person name="Januszkiewicz K."/>
            <person name="Wedrychowicz H."/>
        </authorList>
    </citation>
    <scope>NUCLEOTIDE SEQUENCE [LARGE SCALE GENOMIC DNA]</scope>
    <source>
        <strain evidence="12 13">ACAM 12</strain>
    </source>
</reference>
<keyword evidence="4" id="KW-0813">Transport</keyword>
<keyword evidence="5" id="KW-1003">Cell membrane</keyword>
<dbReference type="PIRSF" id="PIRSF019404">
    <property type="entry name" value="FliJ"/>
    <property type="match status" value="1"/>
</dbReference>